<dbReference type="STRING" id="7070.D6W7T0"/>
<dbReference type="HOGENOM" id="CLU_035640_0_0_1"/>
<dbReference type="InParanoid" id="D6W7T0"/>
<proteinExistence type="predicted"/>
<dbReference type="EMBL" id="KQ971307">
    <property type="protein sequence ID" value="EFA11343.2"/>
    <property type="molecule type" value="Genomic_DNA"/>
</dbReference>
<keyword evidence="2" id="KW-1185">Reference proteome</keyword>
<dbReference type="Proteomes" id="UP000007266">
    <property type="component" value="Linkage group 1"/>
</dbReference>
<dbReference type="OrthoDB" id="9987145at2759"/>
<dbReference type="SUPFAM" id="SSF53474">
    <property type="entry name" value="alpha/beta-Hydrolases"/>
    <property type="match status" value="1"/>
</dbReference>
<dbReference type="AlphaFoldDB" id="D6W7T0"/>
<protein>
    <submittedName>
        <fullName evidence="1">Uncharacterized protein C4orf29 homolog-like Protein</fullName>
    </submittedName>
</protein>
<reference evidence="1 2" key="1">
    <citation type="journal article" date="2008" name="Nature">
        <title>The genome of the model beetle and pest Tribolium castaneum.</title>
        <authorList>
            <consortium name="Tribolium Genome Sequencing Consortium"/>
            <person name="Richards S."/>
            <person name="Gibbs R.A."/>
            <person name="Weinstock G.M."/>
            <person name="Brown S.J."/>
            <person name="Denell R."/>
            <person name="Beeman R.W."/>
            <person name="Gibbs R."/>
            <person name="Beeman R.W."/>
            <person name="Brown S.J."/>
            <person name="Bucher G."/>
            <person name="Friedrich M."/>
            <person name="Grimmelikhuijzen C.J."/>
            <person name="Klingler M."/>
            <person name="Lorenzen M."/>
            <person name="Richards S."/>
            <person name="Roth S."/>
            <person name="Schroder R."/>
            <person name="Tautz D."/>
            <person name="Zdobnov E.M."/>
            <person name="Muzny D."/>
            <person name="Gibbs R.A."/>
            <person name="Weinstock G.M."/>
            <person name="Attaway T."/>
            <person name="Bell S."/>
            <person name="Buhay C.J."/>
            <person name="Chandrabose M.N."/>
            <person name="Chavez D."/>
            <person name="Clerk-Blankenburg K.P."/>
            <person name="Cree A."/>
            <person name="Dao M."/>
            <person name="Davis C."/>
            <person name="Chacko J."/>
            <person name="Dinh H."/>
            <person name="Dugan-Rocha S."/>
            <person name="Fowler G."/>
            <person name="Garner T.T."/>
            <person name="Garnes J."/>
            <person name="Gnirke A."/>
            <person name="Hawes A."/>
            <person name="Hernandez J."/>
            <person name="Hines S."/>
            <person name="Holder M."/>
            <person name="Hume J."/>
            <person name="Jhangiani S.N."/>
            <person name="Joshi V."/>
            <person name="Khan Z.M."/>
            <person name="Jackson L."/>
            <person name="Kovar C."/>
            <person name="Kowis A."/>
            <person name="Lee S."/>
            <person name="Lewis L.R."/>
            <person name="Margolis J."/>
            <person name="Morgan M."/>
            <person name="Nazareth L.V."/>
            <person name="Nguyen N."/>
            <person name="Okwuonu G."/>
            <person name="Parker D."/>
            <person name="Richards S."/>
            <person name="Ruiz S.J."/>
            <person name="Santibanez J."/>
            <person name="Savard J."/>
            <person name="Scherer S.E."/>
            <person name="Schneider B."/>
            <person name="Sodergren E."/>
            <person name="Tautz D."/>
            <person name="Vattahil S."/>
            <person name="Villasana D."/>
            <person name="White C.S."/>
            <person name="Wright R."/>
            <person name="Park Y."/>
            <person name="Beeman R.W."/>
            <person name="Lord J."/>
            <person name="Oppert B."/>
            <person name="Lorenzen M."/>
            <person name="Brown S."/>
            <person name="Wang L."/>
            <person name="Savard J."/>
            <person name="Tautz D."/>
            <person name="Richards S."/>
            <person name="Weinstock G."/>
            <person name="Gibbs R.A."/>
            <person name="Liu Y."/>
            <person name="Worley K."/>
            <person name="Weinstock G."/>
            <person name="Elsik C.G."/>
            <person name="Reese J.T."/>
            <person name="Elhaik E."/>
            <person name="Landan G."/>
            <person name="Graur D."/>
            <person name="Arensburger P."/>
            <person name="Atkinson P."/>
            <person name="Beeman R.W."/>
            <person name="Beidler J."/>
            <person name="Brown S.J."/>
            <person name="Demuth J.P."/>
            <person name="Drury D.W."/>
            <person name="Du Y.Z."/>
            <person name="Fujiwara H."/>
            <person name="Lorenzen M."/>
            <person name="Maselli V."/>
            <person name="Osanai M."/>
            <person name="Park Y."/>
            <person name="Robertson H.M."/>
            <person name="Tu Z."/>
            <person name="Wang J.J."/>
            <person name="Wang S."/>
            <person name="Richards S."/>
            <person name="Song H."/>
            <person name="Zhang L."/>
            <person name="Sodergren E."/>
            <person name="Werner D."/>
            <person name="Stanke M."/>
            <person name="Morgenstern B."/>
            <person name="Solovyev V."/>
            <person name="Kosarev P."/>
            <person name="Brown G."/>
            <person name="Chen H.C."/>
            <person name="Ermolaeva O."/>
            <person name="Hlavina W."/>
            <person name="Kapustin Y."/>
            <person name="Kiryutin B."/>
            <person name="Kitts P."/>
            <person name="Maglott D."/>
            <person name="Pruitt K."/>
            <person name="Sapojnikov V."/>
            <person name="Souvorov A."/>
            <person name="Mackey A.J."/>
            <person name="Waterhouse R.M."/>
            <person name="Wyder S."/>
            <person name="Zdobnov E.M."/>
            <person name="Zdobnov E.M."/>
            <person name="Wyder S."/>
            <person name="Kriventseva E.V."/>
            <person name="Kadowaki T."/>
            <person name="Bork P."/>
            <person name="Aranda M."/>
            <person name="Bao R."/>
            <person name="Beermann A."/>
            <person name="Berns N."/>
            <person name="Bolognesi R."/>
            <person name="Bonneton F."/>
            <person name="Bopp D."/>
            <person name="Brown S.J."/>
            <person name="Bucher G."/>
            <person name="Butts T."/>
            <person name="Chaumot A."/>
            <person name="Denell R.E."/>
            <person name="Ferrier D.E."/>
            <person name="Friedrich M."/>
            <person name="Gordon C.M."/>
            <person name="Jindra M."/>
            <person name="Klingler M."/>
            <person name="Lan Q."/>
            <person name="Lattorff H.M."/>
            <person name="Laudet V."/>
            <person name="von Levetsow C."/>
            <person name="Liu Z."/>
            <person name="Lutz R."/>
            <person name="Lynch J.A."/>
            <person name="da Fonseca R.N."/>
            <person name="Posnien N."/>
            <person name="Reuter R."/>
            <person name="Roth S."/>
            <person name="Savard J."/>
            <person name="Schinko J.B."/>
            <person name="Schmitt C."/>
            <person name="Schoppmeier M."/>
            <person name="Schroder R."/>
            <person name="Shippy T.D."/>
            <person name="Simonnet F."/>
            <person name="Marques-Souza H."/>
            <person name="Tautz D."/>
            <person name="Tomoyasu Y."/>
            <person name="Trauner J."/>
            <person name="Van der Zee M."/>
            <person name="Vervoort M."/>
            <person name="Wittkopp N."/>
            <person name="Wimmer E.A."/>
            <person name="Yang X."/>
            <person name="Jones A.K."/>
            <person name="Sattelle D.B."/>
            <person name="Ebert P.R."/>
            <person name="Nelson D."/>
            <person name="Scott J.G."/>
            <person name="Beeman R.W."/>
            <person name="Muthukrishnan S."/>
            <person name="Kramer K.J."/>
            <person name="Arakane Y."/>
            <person name="Beeman R.W."/>
            <person name="Zhu Q."/>
            <person name="Hogenkamp D."/>
            <person name="Dixit R."/>
            <person name="Oppert B."/>
            <person name="Jiang H."/>
            <person name="Zou Z."/>
            <person name="Marshall J."/>
            <person name="Elpidina E."/>
            <person name="Vinokurov K."/>
            <person name="Oppert C."/>
            <person name="Zou Z."/>
            <person name="Evans J."/>
            <person name="Lu Z."/>
            <person name="Zhao P."/>
            <person name="Sumathipala N."/>
            <person name="Altincicek B."/>
            <person name="Vilcinskas A."/>
            <person name="Williams M."/>
            <person name="Hultmark D."/>
            <person name="Hetru C."/>
            <person name="Jiang H."/>
            <person name="Grimmelikhuijzen C.J."/>
            <person name="Hauser F."/>
            <person name="Cazzamali G."/>
            <person name="Williamson M."/>
            <person name="Park Y."/>
            <person name="Li B."/>
            <person name="Tanaka Y."/>
            <person name="Predel R."/>
            <person name="Neupert S."/>
            <person name="Schachtner J."/>
            <person name="Verleyen P."/>
            <person name="Raible F."/>
            <person name="Bork P."/>
            <person name="Friedrich M."/>
            <person name="Walden K.K."/>
            <person name="Robertson H.M."/>
            <person name="Angeli S."/>
            <person name="Foret S."/>
            <person name="Bucher G."/>
            <person name="Schuetz S."/>
            <person name="Maleszka R."/>
            <person name="Wimmer E.A."/>
            <person name="Beeman R.W."/>
            <person name="Lorenzen M."/>
            <person name="Tomoyasu Y."/>
            <person name="Miller S.C."/>
            <person name="Grossmann D."/>
            <person name="Bucher G."/>
        </authorList>
    </citation>
    <scope>NUCLEOTIDE SEQUENCE [LARGE SCALE GENOMIC DNA]</scope>
    <source>
        <strain evidence="1 2">Georgia GA2</strain>
    </source>
</reference>
<gene>
    <name evidence="1" type="primary">AUGUSTUS-3.0.2_10883</name>
    <name evidence="1" type="ORF">TcasGA2_TC010883</name>
</gene>
<organism evidence="1 2">
    <name type="scientific">Tribolium castaneum</name>
    <name type="common">Red flour beetle</name>
    <dbReference type="NCBI Taxonomy" id="7070"/>
    <lineage>
        <taxon>Eukaryota</taxon>
        <taxon>Metazoa</taxon>
        <taxon>Ecdysozoa</taxon>
        <taxon>Arthropoda</taxon>
        <taxon>Hexapoda</taxon>
        <taxon>Insecta</taxon>
        <taxon>Pterygota</taxon>
        <taxon>Neoptera</taxon>
        <taxon>Endopterygota</taxon>
        <taxon>Coleoptera</taxon>
        <taxon>Polyphaga</taxon>
        <taxon>Cucujiformia</taxon>
        <taxon>Tenebrionidae</taxon>
        <taxon>Tenebrionidae incertae sedis</taxon>
        <taxon>Tribolium</taxon>
    </lineage>
</organism>
<sequence>MPISRLDVFYRKILLSKCFTKGWGDPENLMELFNFRKLVSNRNACYELLPKDYPVDIINVQRFTDFQILEGRLWTPFRMFLPSLLVPEIQQVYFQMILPRKWPSSDYRPLCIHLAGTGDHYFWRRRNFMAKPLLQAGIGSLIVENPYYGTRKPKDQLRSSLHYVSDIFVMGGCLILETLALLNWCEQIGFGPLGVSGISMGGHMASLAASNWPKPLVLVPCLSWSTASSVFTEGVMSESIDWDMLQKQLFSNKIYCDTLSKSCKIVDSPFACTLSRIPEYGLTSLLEQKSDAGYISPYEMMNLLDSSNCPAISYKHSSQNVKVESSEYSVMNLPIFNFSREITDMRKRDKEAIWFMRGMMDEFTHLKNFSVPYEPSLIIAVCAESDGYVPRVGISKLDEIWPGATIKYVDTGHVGAYLWHRKLFRFVSRKHLEPFFRRVFVCLGSLINK</sequence>
<dbReference type="InterPro" id="IPR019149">
    <property type="entry name" value="ABHD18"/>
</dbReference>
<name>D6W7T0_TRICA</name>
<dbReference type="Pfam" id="PF09752">
    <property type="entry name" value="ABHD18"/>
    <property type="match status" value="1"/>
</dbReference>
<evidence type="ECO:0000313" key="1">
    <source>
        <dbReference type="EMBL" id="EFA11343.2"/>
    </source>
</evidence>
<reference evidence="1 2" key="2">
    <citation type="journal article" date="2010" name="Nucleic Acids Res.">
        <title>BeetleBase in 2010: revisions to provide comprehensive genomic information for Tribolium castaneum.</title>
        <authorList>
            <person name="Kim H.S."/>
            <person name="Murphy T."/>
            <person name="Xia J."/>
            <person name="Caragea D."/>
            <person name="Park Y."/>
            <person name="Beeman R.W."/>
            <person name="Lorenzen M.D."/>
            <person name="Butcher S."/>
            <person name="Manak J.R."/>
            <person name="Brown S.J."/>
        </authorList>
    </citation>
    <scope>GENOME REANNOTATION</scope>
    <source>
        <strain evidence="1 2">Georgia GA2</strain>
    </source>
</reference>
<accession>D6W7T0</accession>
<dbReference type="PANTHER" id="PTHR13617">
    <property type="entry name" value="PROTEIN ABHD18"/>
    <property type="match status" value="1"/>
</dbReference>
<dbReference type="KEGG" id="tca:662626"/>
<dbReference type="Gene3D" id="3.40.50.1820">
    <property type="entry name" value="alpha/beta hydrolase"/>
    <property type="match status" value="1"/>
</dbReference>
<dbReference type="OMA" id="MACLACT"/>
<evidence type="ECO:0000313" key="2">
    <source>
        <dbReference type="Proteomes" id="UP000007266"/>
    </source>
</evidence>
<dbReference type="InterPro" id="IPR029058">
    <property type="entry name" value="AB_hydrolase_fold"/>
</dbReference>
<dbReference type="ESTHER" id="trica-d6w7t0">
    <property type="family name" value="ABHD18"/>
</dbReference>
<dbReference type="PANTHER" id="PTHR13617:SF14">
    <property type="entry name" value="PROTEIN ABHD18"/>
    <property type="match status" value="1"/>
</dbReference>
<dbReference type="FunCoup" id="D6W7T0">
    <property type="interactions" value="127"/>
</dbReference>